<dbReference type="AlphaFoldDB" id="A0A8H4QVY7"/>
<evidence type="ECO:0000256" key="9">
    <source>
        <dbReference type="ARBA" id="ARBA00023157"/>
    </source>
</evidence>
<comment type="caution">
    <text evidence="13">The sequence shown here is derived from an EMBL/GenBank/DDBJ whole genome shotgun (WGS) entry which is preliminary data.</text>
</comment>
<dbReference type="InterPro" id="IPR056884">
    <property type="entry name" value="NPHP3-like_N"/>
</dbReference>
<evidence type="ECO:0008006" key="15">
    <source>
        <dbReference type="Google" id="ProtNLM"/>
    </source>
</evidence>
<dbReference type="SUPFAM" id="SSF52540">
    <property type="entry name" value="P-loop containing nucleoside triphosphate hydrolases"/>
    <property type="match status" value="1"/>
</dbReference>
<dbReference type="SUPFAM" id="SSF55486">
    <property type="entry name" value="Metalloproteases ('zincins'), catalytic domain"/>
    <property type="match status" value="1"/>
</dbReference>
<feature type="domain" description="Peptidase M43 pregnancy-associated plasma-A" evidence="11">
    <location>
        <begin position="997"/>
        <end position="1130"/>
    </location>
</feature>
<dbReference type="PANTHER" id="PTHR47466:SF1">
    <property type="entry name" value="METALLOPROTEASE MEP1 (AFU_ORTHOLOGUE AFUA_1G07730)-RELATED"/>
    <property type="match status" value="1"/>
</dbReference>
<gene>
    <name evidence="13" type="ORF">D9613_006410</name>
</gene>
<evidence type="ECO:0000256" key="1">
    <source>
        <dbReference type="ARBA" id="ARBA00008721"/>
    </source>
</evidence>
<evidence type="ECO:0000313" key="13">
    <source>
        <dbReference type="EMBL" id="KAF4617853.1"/>
    </source>
</evidence>
<name>A0A8H4QVY7_9AGAR</name>
<evidence type="ECO:0000256" key="3">
    <source>
        <dbReference type="ARBA" id="ARBA00022723"/>
    </source>
</evidence>
<evidence type="ECO:0000256" key="8">
    <source>
        <dbReference type="ARBA" id="ARBA00023049"/>
    </source>
</evidence>
<dbReference type="CDD" id="cd04275">
    <property type="entry name" value="ZnMc_pappalysin_like"/>
    <property type="match status" value="1"/>
</dbReference>
<keyword evidence="8" id="KW-0482">Metalloprotease</keyword>
<evidence type="ECO:0000256" key="2">
    <source>
        <dbReference type="ARBA" id="ARBA00022670"/>
    </source>
</evidence>
<evidence type="ECO:0000256" key="6">
    <source>
        <dbReference type="ARBA" id="ARBA00022801"/>
    </source>
</evidence>
<evidence type="ECO:0000259" key="12">
    <source>
        <dbReference type="Pfam" id="PF24883"/>
    </source>
</evidence>
<protein>
    <recommendedName>
        <fullName evidence="15">NACHT domain-containing protein</fullName>
    </recommendedName>
</protein>
<dbReference type="PANTHER" id="PTHR47466">
    <property type="match status" value="1"/>
</dbReference>
<keyword evidence="3" id="KW-0479">Metal-binding</keyword>
<keyword evidence="5" id="KW-0677">Repeat</keyword>
<sequence>MISSKQVLVTGGQFIQQQYHGQVWMGNKGSSVHSEYNFNTANREAAPIDVLMEAVAPNAFHNSGATFDKPKCHPRTRVKIREIIMRWIVLGRDKDDQAGKQFMWLNGAAGCGKSAIAQSIIESCIGQHLLLASFFFNRSDATRNHVGSFVATLAYQLYSAFPGTEVQTEILSTITKDPLVFKKSLVDQFTSLIFQPLWNHFSKDQSAQLRIPFLIVIDGLDECTDRAAQKAILSCLTESLSNSSLCIPIVVVSRPEHDIKMSFSSKSLKDIHTCLSLDLEDEHDANSDIRLYLVDRFAEIKDDFDNRTTGRKLDQDWPGDKVIETLVRKASGQFIYAATVIRYVESTRHRPDHRLDIVLDLRPVHGDHPFAELDSLYAMILKSASDIEKVLHVFSLCFIDGGRICFSIIEKLLSYDEGEVEMLFCDMGALVRFELGDYPEERPLYLRFLHASLRDYLLDAARSKEFHINMEYKTIGHMTHALRYFASCCSSSFHPWCIAGSPMYLLRAFHYWMGQDPISHITILVELRQAVLSFPLKEFLEPHSTSSHTYQHLLQFFVTPFLELLEAMVMNNPTLSYIQDYQLGLLRSSLLQQIQQYFDDDQLALVLVLFYHLGSHNFVPVLQNPHFIYWHSTPFYPVPNLHEGDVLSLSCIWPGQWVSDTGCSFGENDVYHLFVCQLLRDPGHTRQVLGPATYGGAALACFRELVKTVPLLLSSSENNIVVTTVPDDAEDDTYPKLRFNSLDRAQWEFTCSSELEFGDEELHFLSLGYLIFLLPRCGRSDALVAACEEYKTKLINQPDHPFPHVWIKDLKLKFPAPNLGHRSSSMSNMKDSGKQNAASRNISTGEAAHLSVFSPSSVLTFGFVLENSLDDARCSYYDQPLPDREELEQGILEMRSLEGEELEERDLLGSDKETFLFNVSFNVVFVNETREGGWIGDSDIKAQIQVLNNDYNATGIQFSLVKTTRIKSKDWFENVYPGSPHEQAMKLLYNIGDASTLNVYTLTFNSTTASLGTASIPSAYYRNPKSDGVMIRHSTVTNGPRTNYNMGRTLTHEVGHWLGLFHTFEGGCDDGIGDNIADTPPQASGSDGCPKGRDSCPGDGPDLINNFMDYSYDSCMDSFTKGQAVRMRESAKAFRRPGGKVAPPEKKASTTSVSVSATIVTVTATVSATASSTTTVVSGTTASTVASSVASTSALVSASKSTSFAHASSTSMASAASTSTANTSSTVASSAIPSSSPLIKPSA</sequence>
<reference evidence="13 14" key="1">
    <citation type="submission" date="2019-12" db="EMBL/GenBank/DDBJ databases">
        <authorList>
            <person name="Floudas D."/>
            <person name="Bentzer J."/>
            <person name="Ahren D."/>
            <person name="Johansson T."/>
            <person name="Persson P."/>
            <person name="Tunlid A."/>
        </authorList>
    </citation>
    <scope>NUCLEOTIDE SEQUENCE [LARGE SCALE GENOMIC DNA]</scope>
    <source>
        <strain evidence="13 14">CBS 102.39</strain>
    </source>
</reference>
<keyword evidence="14" id="KW-1185">Reference proteome</keyword>
<accession>A0A8H4QVY7</accession>
<evidence type="ECO:0000256" key="4">
    <source>
        <dbReference type="ARBA" id="ARBA00022729"/>
    </source>
</evidence>
<keyword evidence="6" id="KW-0378">Hydrolase</keyword>
<dbReference type="InterPro" id="IPR008754">
    <property type="entry name" value="Peptidase_M43"/>
</dbReference>
<organism evidence="13 14">
    <name type="scientific">Agrocybe pediades</name>
    <dbReference type="NCBI Taxonomy" id="84607"/>
    <lineage>
        <taxon>Eukaryota</taxon>
        <taxon>Fungi</taxon>
        <taxon>Dikarya</taxon>
        <taxon>Basidiomycota</taxon>
        <taxon>Agaricomycotina</taxon>
        <taxon>Agaricomycetes</taxon>
        <taxon>Agaricomycetidae</taxon>
        <taxon>Agaricales</taxon>
        <taxon>Agaricineae</taxon>
        <taxon>Strophariaceae</taxon>
        <taxon>Agrocybe</taxon>
    </lineage>
</organism>
<dbReference type="Pfam" id="PF24883">
    <property type="entry name" value="NPHP3_N"/>
    <property type="match status" value="1"/>
</dbReference>
<dbReference type="Gene3D" id="3.40.390.10">
    <property type="entry name" value="Collagenase (Catalytic Domain)"/>
    <property type="match status" value="1"/>
</dbReference>
<keyword evidence="2" id="KW-0645">Protease</keyword>
<comment type="similarity">
    <text evidence="1">Belongs to the peptidase M43B family.</text>
</comment>
<dbReference type="GO" id="GO:0046872">
    <property type="term" value="F:metal ion binding"/>
    <property type="evidence" value="ECO:0007669"/>
    <property type="project" value="UniProtKB-KW"/>
</dbReference>
<evidence type="ECO:0000313" key="14">
    <source>
        <dbReference type="Proteomes" id="UP000521872"/>
    </source>
</evidence>
<evidence type="ECO:0000256" key="7">
    <source>
        <dbReference type="ARBA" id="ARBA00022833"/>
    </source>
</evidence>
<keyword evidence="4" id="KW-0732">Signal</keyword>
<proteinExistence type="inferred from homology"/>
<dbReference type="InterPro" id="IPR024079">
    <property type="entry name" value="MetalloPept_cat_dom_sf"/>
</dbReference>
<evidence type="ECO:0000256" key="10">
    <source>
        <dbReference type="SAM" id="MobiDB-lite"/>
    </source>
</evidence>
<evidence type="ECO:0000259" key="11">
    <source>
        <dbReference type="Pfam" id="PF05572"/>
    </source>
</evidence>
<keyword evidence="7" id="KW-0862">Zinc</keyword>
<dbReference type="Proteomes" id="UP000521872">
    <property type="component" value="Unassembled WGS sequence"/>
</dbReference>
<feature type="region of interest" description="Disordered" evidence="10">
    <location>
        <begin position="1075"/>
        <end position="1097"/>
    </location>
</feature>
<feature type="region of interest" description="Disordered" evidence="10">
    <location>
        <begin position="1215"/>
        <end position="1243"/>
    </location>
</feature>
<keyword evidence="9" id="KW-1015">Disulfide bond</keyword>
<dbReference type="InterPro" id="IPR027417">
    <property type="entry name" value="P-loop_NTPase"/>
</dbReference>
<dbReference type="EMBL" id="JAACJL010000030">
    <property type="protein sequence ID" value="KAF4617853.1"/>
    <property type="molecule type" value="Genomic_DNA"/>
</dbReference>
<dbReference type="Pfam" id="PF05572">
    <property type="entry name" value="Peptidase_M43"/>
    <property type="match status" value="1"/>
</dbReference>
<evidence type="ECO:0000256" key="5">
    <source>
        <dbReference type="ARBA" id="ARBA00022737"/>
    </source>
</evidence>
<feature type="domain" description="Nephrocystin 3-like N-terminal" evidence="12">
    <location>
        <begin position="95"/>
        <end position="254"/>
    </location>
</feature>
<dbReference type="GO" id="GO:0008237">
    <property type="term" value="F:metallopeptidase activity"/>
    <property type="evidence" value="ECO:0007669"/>
    <property type="project" value="UniProtKB-KW"/>
</dbReference>
<dbReference type="Gene3D" id="3.40.50.300">
    <property type="entry name" value="P-loop containing nucleotide triphosphate hydrolases"/>
    <property type="match status" value="1"/>
</dbReference>
<dbReference type="GO" id="GO:0006508">
    <property type="term" value="P:proteolysis"/>
    <property type="evidence" value="ECO:0007669"/>
    <property type="project" value="UniProtKB-KW"/>
</dbReference>